<name>A0A2K2CKD3_BRADI</name>
<protein>
    <submittedName>
        <fullName evidence="1 2">Uncharacterized protein</fullName>
    </submittedName>
</protein>
<evidence type="ECO:0000313" key="3">
    <source>
        <dbReference type="Proteomes" id="UP000008810"/>
    </source>
</evidence>
<evidence type="ECO:0000313" key="1">
    <source>
        <dbReference type="EMBL" id="PNT62481.1"/>
    </source>
</evidence>
<sequence length="89" mass="10261">MRLPSTQRSSQSILSLAWAARGQRDAWWPRSEHFRWKISAYTKYTIRSKLYQNALSAIYKHIDGRFLPTLNIRSGRPGPGFSSSSLSLF</sequence>
<reference evidence="1 2" key="1">
    <citation type="journal article" date="2010" name="Nature">
        <title>Genome sequencing and analysis of the model grass Brachypodium distachyon.</title>
        <authorList>
            <consortium name="International Brachypodium Initiative"/>
        </authorList>
    </citation>
    <scope>NUCLEOTIDE SEQUENCE [LARGE SCALE GENOMIC DNA]</scope>
    <source>
        <strain evidence="1 2">Bd21</strain>
    </source>
</reference>
<dbReference type="EnsemblPlants" id="PNT62481">
    <property type="protein sequence ID" value="PNT62481"/>
    <property type="gene ID" value="BRADI_4g04105v3"/>
</dbReference>
<dbReference type="InParanoid" id="A0A2K2CKD3"/>
<dbReference type="AlphaFoldDB" id="A0A2K2CKD3"/>
<evidence type="ECO:0000313" key="2">
    <source>
        <dbReference type="EnsemblPlants" id="PNT62481"/>
    </source>
</evidence>
<dbReference type="Proteomes" id="UP000008810">
    <property type="component" value="Chromosome 4"/>
</dbReference>
<dbReference type="EMBL" id="CM000883">
    <property type="protein sequence ID" value="PNT62481.1"/>
    <property type="molecule type" value="Genomic_DNA"/>
</dbReference>
<reference evidence="1" key="2">
    <citation type="submission" date="2017-06" db="EMBL/GenBank/DDBJ databases">
        <title>WGS assembly of Brachypodium distachyon.</title>
        <authorList>
            <consortium name="The International Brachypodium Initiative"/>
            <person name="Lucas S."/>
            <person name="Harmon-Smith M."/>
            <person name="Lail K."/>
            <person name="Tice H."/>
            <person name="Grimwood J."/>
            <person name="Bruce D."/>
            <person name="Barry K."/>
            <person name="Shu S."/>
            <person name="Lindquist E."/>
            <person name="Wang M."/>
            <person name="Pitluck S."/>
            <person name="Vogel J.P."/>
            <person name="Garvin D.F."/>
            <person name="Mockler T.C."/>
            <person name="Schmutz J."/>
            <person name="Rokhsar D."/>
            <person name="Bevan M.W."/>
        </authorList>
    </citation>
    <scope>NUCLEOTIDE SEQUENCE</scope>
    <source>
        <strain evidence="1">Bd21</strain>
    </source>
</reference>
<proteinExistence type="predicted"/>
<gene>
    <name evidence="1" type="ORF">BRADI_4g04105v3</name>
</gene>
<keyword evidence="3" id="KW-1185">Reference proteome</keyword>
<reference evidence="2" key="3">
    <citation type="submission" date="2018-08" db="UniProtKB">
        <authorList>
            <consortium name="EnsemblPlants"/>
        </authorList>
    </citation>
    <scope>IDENTIFICATION</scope>
    <source>
        <strain evidence="2">cv. Bd21</strain>
    </source>
</reference>
<organism evidence="1">
    <name type="scientific">Brachypodium distachyon</name>
    <name type="common">Purple false brome</name>
    <name type="synonym">Trachynia distachya</name>
    <dbReference type="NCBI Taxonomy" id="15368"/>
    <lineage>
        <taxon>Eukaryota</taxon>
        <taxon>Viridiplantae</taxon>
        <taxon>Streptophyta</taxon>
        <taxon>Embryophyta</taxon>
        <taxon>Tracheophyta</taxon>
        <taxon>Spermatophyta</taxon>
        <taxon>Magnoliopsida</taxon>
        <taxon>Liliopsida</taxon>
        <taxon>Poales</taxon>
        <taxon>Poaceae</taxon>
        <taxon>BOP clade</taxon>
        <taxon>Pooideae</taxon>
        <taxon>Stipodae</taxon>
        <taxon>Brachypodieae</taxon>
        <taxon>Brachypodium</taxon>
    </lineage>
</organism>
<accession>A0A2K2CKD3</accession>
<dbReference type="Gramene" id="PNT62481">
    <property type="protein sequence ID" value="PNT62481"/>
    <property type="gene ID" value="BRADI_4g04105v3"/>
</dbReference>